<dbReference type="PANTHER" id="PTHR12015:SF203">
    <property type="entry name" value="CHEMOKINE INTERLEUKIN-8-LIKE DOMAIN-CONTAINING PROTEIN"/>
    <property type="match status" value="1"/>
</dbReference>
<dbReference type="Pfam" id="PF00048">
    <property type="entry name" value="IL8"/>
    <property type="match status" value="1"/>
</dbReference>
<protein>
    <submittedName>
        <fullName evidence="6">C-X-C motif chemokine 10-like</fullName>
    </submittedName>
</protein>
<reference evidence="6" key="1">
    <citation type="submission" date="2025-08" db="UniProtKB">
        <authorList>
            <consortium name="Ensembl"/>
        </authorList>
    </citation>
    <scope>IDENTIFICATION</scope>
</reference>
<keyword evidence="3" id="KW-0202">Cytokine</keyword>
<feature type="domain" description="Chemokine interleukin-8-like" evidence="5">
    <location>
        <begin position="15"/>
        <end position="76"/>
    </location>
</feature>
<dbReference type="SUPFAM" id="SSF54117">
    <property type="entry name" value="Interleukin 8-like chemokines"/>
    <property type="match status" value="1"/>
</dbReference>
<dbReference type="InParanoid" id="A0A3Q3E3G3"/>
<evidence type="ECO:0000256" key="2">
    <source>
        <dbReference type="ARBA" id="ARBA00010665"/>
    </source>
</evidence>
<comment type="similarity">
    <text evidence="2">Belongs to the intercrine alpha (chemokine CxC) family.</text>
</comment>
<evidence type="ECO:0000313" key="6">
    <source>
        <dbReference type="Ensembl" id="ENSLBEP00000000476.1"/>
    </source>
</evidence>
<dbReference type="GO" id="GO:0008009">
    <property type="term" value="F:chemokine activity"/>
    <property type="evidence" value="ECO:0007669"/>
    <property type="project" value="InterPro"/>
</dbReference>
<evidence type="ECO:0000256" key="4">
    <source>
        <dbReference type="ARBA" id="ARBA00022525"/>
    </source>
</evidence>
<evidence type="ECO:0000259" key="5">
    <source>
        <dbReference type="SMART" id="SM00199"/>
    </source>
</evidence>
<dbReference type="AlphaFoldDB" id="A0A3Q3E3G3"/>
<sequence>QKNSLYVLNCSASPSSGCFCIRTTLSSIPVRVIDKIEVIPVSGYCRWTEVIVTKKNGSKVCADPNGKWAKSILHTLLKRKTSGVTPGPQRPGPSTRR</sequence>
<dbReference type="Proteomes" id="UP000261660">
    <property type="component" value="Unplaced"/>
</dbReference>
<dbReference type="Gene3D" id="2.40.50.40">
    <property type="match status" value="1"/>
</dbReference>
<dbReference type="PANTHER" id="PTHR12015">
    <property type="entry name" value="SMALL INDUCIBLE CYTOKINE A"/>
    <property type="match status" value="1"/>
</dbReference>
<dbReference type="GO" id="GO:0005615">
    <property type="term" value="C:extracellular space"/>
    <property type="evidence" value="ECO:0007669"/>
    <property type="project" value="UniProtKB-KW"/>
</dbReference>
<dbReference type="GO" id="GO:0006955">
    <property type="term" value="P:immune response"/>
    <property type="evidence" value="ECO:0007669"/>
    <property type="project" value="InterPro"/>
</dbReference>
<keyword evidence="7" id="KW-1185">Reference proteome</keyword>
<comment type="subcellular location">
    <subcellularLocation>
        <location evidence="1">Secreted</location>
    </subcellularLocation>
</comment>
<dbReference type="SMART" id="SM00199">
    <property type="entry name" value="SCY"/>
    <property type="match status" value="1"/>
</dbReference>
<dbReference type="Ensembl" id="ENSLBET00000000494.1">
    <property type="protein sequence ID" value="ENSLBEP00000000476.1"/>
    <property type="gene ID" value="ENSLBEG00000000384.1"/>
</dbReference>
<evidence type="ECO:0000256" key="1">
    <source>
        <dbReference type="ARBA" id="ARBA00004613"/>
    </source>
</evidence>
<dbReference type="InterPro" id="IPR033899">
    <property type="entry name" value="CXC_Chemokine_domain"/>
</dbReference>
<dbReference type="InterPro" id="IPR001089">
    <property type="entry name" value="Chemokine_CXC"/>
</dbReference>
<dbReference type="FunCoup" id="A0A3Q3E3G3">
    <property type="interactions" value="834"/>
</dbReference>
<dbReference type="STRING" id="56723.ENSLBEP00000000476"/>
<evidence type="ECO:0000313" key="7">
    <source>
        <dbReference type="Proteomes" id="UP000261660"/>
    </source>
</evidence>
<organism evidence="6 7">
    <name type="scientific">Labrus bergylta</name>
    <name type="common">ballan wrasse</name>
    <dbReference type="NCBI Taxonomy" id="56723"/>
    <lineage>
        <taxon>Eukaryota</taxon>
        <taxon>Metazoa</taxon>
        <taxon>Chordata</taxon>
        <taxon>Craniata</taxon>
        <taxon>Vertebrata</taxon>
        <taxon>Euteleostomi</taxon>
        <taxon>Actinopterygii</taxon>
        <taxon>Neopterygii</taxon>
        <taxon>Teleostei</taxon>
        <taxon>Neoteleostei</taxon>
        <taxon>Acanthomorphata</taxon>
        <taxon>Eupercaria</taxon>
        <taxon>Labriformes</taxon>
        <taxon>Labridae</taxon>
        <taxon>Labrus</taxon>
    </lineage>
</organism>
<dbReference type="PRINTS" id="PR00437">
    <property type="entry name" value="SMALLCYTKCXC"/>
</dbReference>
<evidence type="ECO:0000256" key="3">
    <source>
        <dbReference type="ARBA" id="ARBA00022514"/>
    </source>
</evidence>
<name>A0A3Q3E3G3_9LABR</name>
<keyword evidence="4" id="KW-0964">Secreted</keyword>
<accession>A0A3Q3E3G3</accession>
<reference evidence="6" key="2">
    <citation type="submission" date="2025-09" db="UniProtKB">
        <authorList>
            <consortium name="Ensembl"/>
        </authorList>
    </citation>
    <scope>IDENTIFICATION</scope>
</reference>
<dbReference type="GeneTree" id="ENSGT01000000214675"/>
<dbReference type="InterPro" id="IPR036048">
    <property type="entry name" value="Interleukin_8-like_sf"/>
</dbReference>
<dbReference type="InterPro" id="IPR001811">
    <property type="entry name" value="Chemokine_IL8-like_dom"/>
</dbReference>
<dbReference type="GO" id="GO:0006952">
    <property type="term" value="P:defense response"/>
    <property type="evidence" value="ECO:0007669"/>
    <property type="project" value="InterPro"/>
</dbReference>
<proteinExistence type="inferred from homology"/>
<dbReference type="InterPro" id="IPR039809">
    <property type="entry name" value="Chemokine_b/g/d"/>
</dbReference>
<dbReference type="CDD" id="cd00273">
    <property type="entry name" value="Chemokine_CXC"/>
    <property type="match status" value="1"/>
</dbReference>